<keyword evidence="1" id="KW-1133">Transmembrane helix</keyword>
<keyword evidence="3" id="KW-1185">Reference proteome</keyword>
<name>A0ABW5RZ42_9BACI</name>
<comment type="caution">
    <text evidence="2">The sequence shown here is derived from an EMBL/GenBank/DDBJ whole genome shotgun (WGS) entry which is preliminary data.</text>
</comment>
<organism evidence="2 3">
    <name type="scientific">Bacillus seohaeanensis</name>
    <dbReference type="NCBI Taxonomy" id="284580"/>
    <lineage>
        <taxon>Bacteria</taxon>
        <taxon>Bacillati</taxon>
        <taxon>Bacillota</taxon>
        <taxon>Bacilli</taxon>
        <taxon>Bacillales</taxon>
        <taxon>Bacillaceae</taxon>
        <taxon>Bacillus</taxon>
    </lineage>
</organism>
<dbReference type="EMBL" id="JBHUMF010000035">
    <property type="protein sequence ID" value="MFD2683229.1"/>
    <property type="molecule type" value="Genomic_DNA"/>
</dbReference>
<feature type="transmembrane region" description="Helical" evidence="1">
    <location>
        <begin position="47"/>
        <end position="69"/>
    </location>
</feature>
<dbReference type="Pfam" id="PF06612">
    <property type="entry name" value="DUF1146"/>
    <property type="match status" value="1"/>
</dbReference>
<evidence type="ECO:0000313" key="3">
    <source>
        <dbReference type="Proteomes" id="UP001597506"/>
    </source>
</evidence>
<feature type="transmembrane region" description="Helical" evidence="1">
    <location>
        <begin position="6"/>
        <end position="27"/>
    </location>
</feature>
<evidence type="ECO:0000256" key="1">
    <source>
        <dbReference type="SAM" id="Phobius"/>
    </source>
</evidence>
<reference evidence="3" key="1">
    <citation type="journal article" date="2019" name="Int. J. Syst. Evol. Microbiol.">
        <title>The Global Catalogue of Microorganisms (GCM) 10K type strain sequencing project: providing services to taxonomists for standard genome sequencing and annotation.</title>
        <authorList>
            <consortium name="The Broad Institute Genomics Platform"/>
            <consortium name="The Broad Institute Genome Sequencing Center for Infectious Disease"/>
            <person name="Wu L."/>
            <person name="Ma J."/>
        </authorList>
    </citation>
    <scope>NUCLEOTIDE SEQUENCE [LARGE SCALE GENOMIC DNA]</scope>
    <source>
        <strain evidence="3">KCTC 3913</strain>
    </source>
</reference>
<proteinExistence type="predicted"/>
<gene>
    <name evidence="2" type="ORF">ACFSUL_21060</name>
</gene>
<dbReference type="RefSeq" id="WP_377938331.1">
    <property type="nucleotide sequence ID" value="NZ_JBHUMF010000035.1"/>
</dbReference>
<protein>
    <submittedName>
        <fullName evidence="2">DUF1146 family protein</fullName>
    </submittedName>
</protein>
<dbReference type="InterPro" id="IPR009526">
    <property type="entry name" value="DUF1146"/>
</dbReference>
<dbReference type="NCBIfam" id="TIGR02327">
    <property type="entry name" value="int_mem_ywzB"/>
    <property type="match status" value="1"/>
</dbReference>
<sequence>MVEVFGQQALVSMIVHIMVFGITFWALQALQFEKFLRKNRVAQARLLYILLTIAIGSIVSNFLIDYYVWTQQLPFYFELIRFL</sequence>
<keyword evidence="1" id="KW-0812">Transmembrane</keyword>
<evidence type="ECO:0000313" key="2">
    <source>
        <dbReference type="EMBL" id="MFD2683229.1"/>
    </source>
</evidence>
<dbReference type="Proteomes" id="UP001597506">
    <property type="component" value="Unassembled WGS sequence"/>
</dbReference>
<keyword evidence="1" id="KW-0472">Membrane</keyword>
<accession>A0ABW5RZ42</accession>